<gene>
    <name evidence="1" type="ORF">NG800_009365</name>
</gene>
<dbReference type="RefSeq" id="WP_063969824.1">
    <property type="nucleotide sequence ID" value="NZ_JAMXLT020000014.1"/>
</dbReference>
<evidence type="ECO:0000313" key="2">
    <source>
        <dbReference type="Proteomes" id="UP001204439"/>
    </source>
</evidence>
<evidence type="ECO:0008006" key="3">
    <source>
        <dbReference type="Google" id="ProtNLM"/>
    </source>
</evidence>
<sequence length="254" mass="30147">MKKTLTIFIILFLLSCQGQNKEKEKKIEVENKTSNINVRDKKNKTLIPLSKLSCKTESYDSPNYNIKCESFSISNTIIEGSDKNRYELITFDFKDIDKAIIRKINNEDIETSPPLLYFSNSSKIHLIFFPLNSENHFGWKIYLYKDKILYPVGQRVLYWKPEYEESSVNYADILTIYELKDNIIIEIPNKYVIKNDDDYKNYPNYSDGKFYEKGDKLVYEFSINKIEYYKNYTNGLYEGDYNKMINNKIIDIIK</sequence>
<organism evidence="1 2">
    <name type="scientific">Epilithonimonas ginsengisoli</name>
    <dbReference type="NCBI Taxonomy" id="1245592"/>
    <lineage>
        <taxon>Bacteria</taxon>
        <taxon>Pseudomonadati</taxon>
        <taxon>Bacteroidota</taxon>
        <taxon>Flavobacteriia</taxon>
        <taxon>Flavobacteriales</taxon>
        <taxon>Weeksellaceae</taxon>
        <taxon>Chryseobacterium group</taxon>
        <taxon>Epilithonimonas</taxon>
    </lineage>
</organism>
<protein>
    <recommendedName>
        <fullName evidence="3">Lipoprotein</fullName>
    </recommendedName>
</protein>
<dbReference type="EMBL" id="JAMXLT020000014">
    <property type="protein sequence ID" value="MDW8549121.1"/>
    <property type="molecule type" value="Genomic_DNA"/>
</dbReference>
<dbReference type="PROSITE" id="PS51257">
    <property type="entry name" value="PROKAR_LIPOPROTEIN"/>
    <property type="match status" value="1"/>
</dbReference>
<comment type="caution">
    <text evidence="1">The sequence shown here is derived from an EMBL/GenBank/DDBJ whole genome shotgun (WGS) entry which is preliminary data.</text>
</comment>
<proteinExistence type="predicted"/>
<reference evidence="1 2" key="1">
    <citation type="submission" date="2023-11" db="EMBL/GenBank/DDBJ databases">
        <title>First isolation, identification, and characterization of non-pathogenic Epilithonimonas ginsengisoli isolated from diseased farmed rainbow trout (Oncorhynchus mykiss) in Chile.</title>
        <authorList>
            <person name="Miranda C.D."/>
            <person name="Irgang R."/>
            <person name="Concha C."/>
            <person name="Rojas R."/>
            <person name="Avendano R."/>
        </authorList>
    </citation>
    <scope>NUCLEOTIDE SEQUENCE [LARGE SCALE GENOMIC DNA]</scope>
    <source>
        <strain evidence="1 2">FP99</strain>
    </source>
</reference>
<dbReference type="Proteomes" id="UP001204439">
    <property type="component" value="Unassembled WGS sequence"/>
</dbReference>
<name>A0ABU4JHW5_9FLAO</name>
<evidence type="ECO:0000313" key="1">
    <source>
        <dbReference type="EMBL" id="MDW8549121.1"/>
    </source>
</evidence>
<accession>A0ABU4JHW5</accession>
<keyword evidence="2" id="KW-1185">Reference proteome</keyword>